<dbReference type="EMBL" id="WKPO01000008">
    <property type="protein sequence ID" value="MSB48520.1"/>
    <property type="molecule type" value="Genomic_DNA"/>
</dbReference>
<evidence type="ECO:0000313" key="1">
    <source>
        <dbReference type="EMBL" id="MSB48520.1"/>
    </source>
</evidence>
<comment type="caution">
    <text evidence="1">The sequence shown here is derived from an EMBL/GenBank/DDBJ whole genome shotgun (WGS) entry which is preliminary data.</text>
</comment>
<dbReference type="RefSeq" id="WP_154250329.1">
    <property type="nucleotide sequence ID" value="NZ_WKPO01000008.1"/>
</dbReference>
<dbReference type="Pfam" id="PF20648">
    <property type="entry name" value="DUF6809"/>
    <property type="match status" value="1"/>
</dbReference>
<dbReference type="Proteomes" id="UP000429811">
    <property type="component" value="Unassembled WGS sequence"/>
</dbReference>
<proteinExistence type="predicted"/>
<dbReference type="AlphaFoldDB" id="A0A6I2RG13"/>
<name>A0A6I2RG13_FLAPL</name>
<sequence>MNFYETVAGKRFFESQLPKLISALQEIAQGLHQAPSVIPFPLDTQDILHDLFYGQYEPYFERANTEEYQDASRKISAYLECLRAELPPEHFSKAERLFELTEERASIDREQAFCAGYCCAVQLFLCGLRTPGHMVKEDLKYERENI</sequence>
<evidence type="ECO:0000313" key="2">
    <source>
        <dbReference type="Proteomes" id="UP000429811"/>
    </source>
</evidence>
<organism evidence="1 2">
    <name type="scientific">Flavonifractor plautii</name>
    <name type="common">Fusobacterium plautii</name>
    <dbReference type="NCBI Taxonomy" id="292800"/>
    <lineage>
        <taxon>Bacteria</taxon>
        <taxon>Bacillati</taxon>
        <taxon>Bacillota</taxon>
        <taxon>Clostridia</taxon>
        <taxon>Eubacteriales</taxon>
        <taxon>Oscillospiraceae</taxon>
        <taxon>Flavonifractor</taxon>
    </lineage>
</organism>
<dbReference type="InterPro" id="IPR049215">
    <property type="entry name" value="DUF6809"/>
</dbReference>
<gene>
    <name evidence="1" type="ORF">GKE90_07365</name>
</gene>
<accession>A0A6I2RG13</accession>
<protein>
    <submittedName>
        <fullName evidence="1">Uncharacterized protein</fullName>
    </submittedName>
</protein>
<reference evidence="1 2" key="1">
    <citation type="journal article" date="2019" name="Nat. Med.">
        <title>A library of human gut bacterial isolates paired with longitudinal multiomics data enables mechanistic microbiome research.</title>
        <authorList>
            <person name="Poyet M."/>
            <person name="Groussin M."/>
            <person name="Gibbons S.M."/>
            <person name="Avila-Pacheco J."/>
            <person name="Jiang X."/>
            <person name="Kearney S.M."/>
            <person name="Perrotta A.R."/>
            <person name="Berdy B."/>
            <person name="Zhao S."/>
            <person name="Lieberman T.D."/>
            <person name="Swanson P.K."/>
            <person name="Smith M."/>
            <person name="Roesemann S."/>
            <person name="Alexander J.E."/>
            <person name="Rich S.A."/>
            <person name="Livny J."/>
            <person name="Vlamakis H."/>
            <person name="Clish C."/>
            <person name="Bullock K."/>
            <person name="Deik A."/>
            <person name="Scott J."/>
            <person name="Pierce K.A."/>
            <person name="Xavier R.J."/>
            <person name="Alm E.J."/>
        </authorList>
    </citation>
    <scope>NUCLEOTIDE SEQUENCE [LARGE SCALE GENOMIC DNA]</scope>
    <source>
        <strain evidence="1 2">BIOML-A5</strain>
    </source>
</reference>